<evidence type="ECO:0008006" key="3">
    <source>
        <dbReference type="Google" id="ProtNLM"/>
    </source>
</evidence>
<dbReference type="Gene3D" id="2.60.40.10">
    <property type="entry name" value="Immunoglobulins"/>
    <property type="match status" value="2"/>
</dbReference>
<comment type="caution">
    <text evidence="1">The sequence shown here is derived from an EMBL/GenBank/DDBJ whole genome shotgun (WGS) entry which is preliminary data.</text>
</comment>
<sequence>IESTHKYRFTAYSSLNYGLRFYGVRRSDGKEQLLLETERTFDTLETSGALYSSIRISDMHGNATGLLMSGHLLLRMPLNSAPILTLTANNQLLTKNQRIYTGTNDFTVNITANDVDPDDTLQYQVKLNNVVKKDWTAISRNLPVSYTFKKADYINDSNPFIVSVRDNKGAITTFEAALVKYERPEYLGLVKLGTLRKGTTALPRPTLPWYPGGEPFPGCGSGNIPEFNRDILNWNIGDTDTSEKNQLYWHKIIDGSKTILICDRVILTSISWNDLNGDNRVFGKTISIDGKQYKLRLLTCGYDRRSDMTGGYPENNEWDRYILNDDSISGLPKPESSDRDHTLNSTDKYSKHNQFWNWFGIYTLGQETYINHKEGRAVRGYGRAPDWSTKADVTVVSHTGWRPVLEVLNYPPSLSLKTPSNNQTLTENDVLIIKGTVSDADKDNVVVTKYRINNGTTRAIASGVSDGSSPISFAKSLLFQNKRLYDGTTDITGIDLAENTDHILTIWAEDDQGGKSDVVTRTFTVKHNKAPILTVGTFPAVQSGLIPPDSITLSGTASDPDGNTITVKGKLNSGTEQTVLSGVTSGNWSYSFKVSDLKAGANTVTITSTDQFGLSTVKTFNVNNAVTETPMKKAVARYKILAPKGSAREILAWLKREKGNLVVDAETSFVDKGLPEQYTAMTKESVDLTTSIAEDELISTVATAKSDVMFKLTLSRTNTSAKEAAVMLVGVIS</sequence>
<dbReference type="EMBL" id="JAPTNE010000065">
    <property type="protein sequence ID" value="MCZ0810272.1"/>
    <property type="molecule type" value="Genomic_DNA"/>
</dbReference>
<reference evidence="1" key="1">
    <citation type="submission" date="2022-09" db="EMBL/GenBank/DDBJ databases">
        <title>Genome analysis and characterization of larvicidal activity of Brevibacillus strains.</title>
        <authorList>
            <person name="Patrusheva E.V."/>
            <person name="Izotova A.O."/>
            <person name="Toshchakov S.V."/>
            <person name="Sineoky S.P."/>
        </authorList>
    </citation>
    <scope>NUCLEOTIDE SEQUENCE</scope>
    <source>
        <strain evidence="1">VKPM_B-13247</strain>
    </source>
</reference>
<organism evidence="1 2">
    <name type="scientific">Brevibacillus laterosporus</name>
    <name type="common">Bacillus laterosporus</name>
    <dbReference type="NCBI Taxonomy" id="1465"/>
    <lineage>
        <taxon>Bacteria</taxon>
        <taxon>Bacillati</taxon>
        <taxon>Bacillota</taxon>
        <taxon>Bacilli</taxon>
        <taxon>Bacillales</taxon>
        <taxon>Paenibacillaceae</taxon>
        <taxon>Brevibacillus</taxon>
    </lineage>
</organism>
<name>A0AAP3GCT0_BRELA</name>
<dbReference type="Proteomes" id="UP001077662">
    <property type="component" value="Unassembled WGS sequence"/>
</dbReference>
<feature type="non-terminal residue" evidence="1">
    <location>
        <position position="1"/>
    </location>
</feature>
<proteinExistence type="predicted"/>
<protein>
    <recommendedName>
        <fullName evidence="3">Ig-like domain repeat protein</fullName>
    </recommendedName>
</protein>
<evidence type="ECO:0000313" key="1">
    <source>
        <dbReference type="EMBL" id="MCZ0810272.1"/>
    </source>
</evidence>
<dbReference type="AlphaFoldDB" id="A0AAP3GCT0"/>
<gene>
    <name evidence="1" type="ORF">O0554_25870</name>
</gene>
<dbReference type="InterPro" id="IPR013783">
    <property type="entry name" value="Ig-like_fold"/>
</dbReference>
<evidence type="ECO:0000313" key="2">
    <source>
        <dbReference type="Proteomes" id="UP001077662"/>
    </source>
</evidence>
<accession>A0AAP3GCT0</accession>